<accession>A0ABT1E2M9</accession>
<keyword evidence="4" id="KW-1185">Reference proteome</keyword>
<comment type="caution">
    <text evidence="3">The sequence shown here is derived from an EMBL/GenBank/DDBJ whole genome shotgun (WGS) entry which is preliminary data.</text>
</comment>
<organism evidence="3 4">
    <name type="scientific">Paractinoplanes aksuensis</name>
    <dbReference type="NCBI Taxonomy" id="2939490"/>
    <lineage>
        <taxon>Bacteria</taxon>
        <taxon>Bacillati</taxon>
        <taxon>Actinomycetota</taxon>
        <taxon>Actinomycetes</taxon>
        <taxon>Micromonosporales</taxon>
        <taxon>Micromonosporaceae</taxon>
        <taxon>Paractinoplanes</taxon>
    </lineage>
</organism>
<feature type="compositionally biased region" description="Pro residues" evidence="1">
    <location>
        <begin position="205"/>
        <end position="226"/>
    </location>
</feature>
<evidence type="ECO:0000256" key="1">
    <source>
        <dbReference type="SAM" id="MobiDB-lite"/>
    </source>
</evidence>
<keyword evidence="2" id="KW-0812">Transmembrane</keyword>
<dbReference type="PRINTS" id="PR01217">
    <property type="entry name" value="PRICHEXTENSN"/>
</dbReference>
<feature type="compositionally biased region" description="Pro residues" evidence="1">
    <location>
        <begin position="240"/>
        <end position="258"/>
    </location>
</feature>
<gene>
    <name evidence="3" type="ORF">M1L60_43145</name>
</gene>
<dbReference type="Proteomes" id="UP001523369">
    <property type="component" value="Unassembled WGS sequence"/>
</dbReference>
<evidence type="ECO:0000313" key="4">
    <source>
        <dbReference type="Proteomes" id="UP001523369"/>
    </source>
</evidence>
<protein>
    <submittedName>
        <fullName evidence="3">Uncharacterized protein</fullName>
    </submittedName>
</protein>
<feature type="transmembrane region" description="Helical" evidence="2">
    <location>
        <begin position="79"/>
        <end position="100"/>
    </location>
</feature>
<feature type="compositionally biased region" description="Low complexity" evidence="1">
    <location>
        <begin position="195"/>
        <end position="204"/>
    </location>
</feature>
<keyword evidence="2" id="KW-0472">Membrane</keyword>
<feature type="compositionally biased region" description="Pro residues" evidence="1">
    <location>
        <begin position="132"/>
        <end position="145"/>
    </location>
</feature>
<evidence type="ECO:0000313" key="3">
    <source>
        <dbReference type="EMBL" id="MCO8277396.1"/>
    </source>
</evidence>
<feature type="compositionally biased region" description="Polar residues" evidence="1">
    <location>
        <begin position="277"/>
        <end position="286"/>
    </location>
</feature>
<feature type="compositionally biased region" description="Low complexity" evidence="1">
    <location>
        <begin position="227"/>
        <end position="239"/>
    </location>
</feature>
<dbReference type="EMBL" id="JAMYJR010000057">
    <property type="protein sequence ID" value="MCO8277396.1"/>
    <property type="molecule type" value="Genomic_DNA"/>
</dbReference>
<keyword evidence="2" id="KW-1133">Transmembrane helix</keyword>
<reference evidence="3 4" key="1">
    <citation type="submission" date="2022-06" db="EMBL/GenBank/DDBJ databases">
        <title>New Species of the Genus Actinoplanes, ActinopZanes ferrugineus.</title>
        <authorList>
            <person name="Ding P."/>
        </authorList>
    </citation>
    <scope>NUCLEOTIDE SEQUENCE [LARGE SCALE GENOMIC DNA]</scope>
    <source>
        <strain evidence="3 4">TRM88003</strain>
    </source>
</reference>
<sequence length="303" mass="31232">MRALNALLRALRTRRKHPETDPVASTDHPGLADLLDAARAPATMAELAGEKEAVAAFAAHRRTAARSERKRRVKARVRVVLVPVTAGLALLALAGTAVAARTGNLPQEAQQHAHRLFSALGVPAPRTGNPLTPSPAPSPSRPGPRPTLDVTALSWCQAWGGGPARTLSHEDRRKLSAAAGGEDGIEKYCRDLHKSASAQPSEGPSAPPGPPSGTPSPSGPAAPPGPAASVPAPATTEPGRPTPPGQPPTTPPGKPPKPTHTGKPTDTPPGKDRENRNTTQRHNPASPSVAALLNDSAESGHEE</sequence>
<evidence type="ECO:0000256" key="2">
    <source>
        <dbReference type="SAM" id="Phobius"/>
    </source>
</evidence>
<feature type="region of interest" description="Disordered" evidence="1">
    <location>
        <begin position="194"/>
        <end position="303"/>
    </location>
</feature>
<feature type="region of interest" description="Disordered" evidence="1">
    <location>
        <begin position="121"/>
        <end position="148"/>
    </location>
</feature>
<proteinExistence type="predicted"/>
<name>A0ABT1E2M9_9ACTN</name>
<dbReference type="RefSeq" id="WP_253243410.1">
    <property type="nucleotide sequence ID" value="NZ_JAMYJR010000057.1"/>
</dbReference>